<evidence type="ECO:0000256" key="1">
    <source>
        <dbReference type="ARBA" id="ARBA00004651"/>
    </source>
</evidence>
<comment type="caution">
    <text evidence="7">The sequence shown here is derived from an EMBL/GenBank/DDBJ whole genome shotgun (WGS) entry which is preliminary data.</text>
</comment>
<gene>
    <name evidence="7" type="primary">wzx</name>
    <name evidence="7" type="ORF">R0P33_003894</name>
</gene>
<sequence>MVLTVKKILAFGYSKVLPPVIEQFVNPICIFIITPLILNHLGKQSYGNWILLITIVSFSQLICGGCSAWIAKIIAEQRILSDLSKKNALRQISYNFSIVIIAFAVLISFFILSICFFDVARNNSSFLFAIIICGFFQEVDNLFSSALKGFEKFNVSCFFEVITRVLWASIVIYGIYGNALLYFTCLAFTIKGMLKYILVCLNITGCFINPNFNRVGIVNLLNESKWMFLQLTGGVSLSLFDRLVIPLILSVSKLASYVPCLQLAQLMFTLSASANQILLPMFARMKASNTFPSNCFFKILLVSLISVLPCLALFFFGRDILSIWINPTFATENYKLMQILAISYILLSMMTSFHFLLLGIGKSKLVANLNLVAGLALAASTLIAAHYGLYAISMVKIIYPAFQFYYLYVAFVYFNRAKNVY</sequence>
<evidence type="ECO:0000313" key="7">
    <source>
        <dbReference type="EMBL" id="ELP2901554.1"/>
    </source>
</evidence>
<feature type="transmembrane region" description="Helical" evidence="6">
    <location>
        <begin position="92"/>
        <end position="119"/>
    </location>
</feature>
<name>A0AAD2VL53_ECOLX</name>
<dbReference type="PANTHER" id="PTHR30250">
    <property type="entry name" value="PST FAMILY PREDICTED COLANIC ACID TRANSPORTER"/>
    <property type="match status" value="1"/>
</dbReference>
<dbReference type="EMBL" id="ABNXQI010000034">
    <property type="protein sequence ID" value="ELP2901554.1"/>
    <property type="molecule type" value="Genomic_DNA"/>
</dbReference>
<feature type="transmembrane region" description="Helical" evidence="6">
    <location>
        <begin position="336"/>
        <end position="357"/>
    </location>
</feature>
<feature type="transmembrane region" description="Helical" evidence="6">
    <location>
        <begin position="397"/>
        <end position="414"/>
    </location>
</feature>
<reference evidence="7" key="1">
    <citation type="submission" date="2023-10" db="EMBL/GenBank/DDBJ databases">
        <authorList>
            <consortium name="GenomeTrakr network: Whole genome sequencing for foodborne pathogen traceback"/>
        </authorList>
    </citation>
    <scope>NUCLEOTIDE SEQUENCE</scope>
    <source>
        <strain evidence="7">RM9975</strain>
    </source>
</reference>
<accession>A0AAD2VL53</accession>
<keyword evidence="3 6" id="KW-0812">Transmembrane</keyword>
<protein>
    <submittedName>
        <fullName evidence="7">O111 family O-antigen flippase</fullName>
    </submittedName>
</protein>
<dbReference type="PANTHER" id="PTHR30250:SF26">
    <property type="entry name" value="PSMA PROTEIN"/>
    <property type="match status" value="1"/>
</dbReference>
<feature type="transmembrane region" description="Helical" evidence="6">
    <location>
        <begin position="20"/>
        <end position="38"/>
    </location>
</feature>
<keyword evidence="2" id="KW-1003">Cell membrane</keyword>
<evidence type="ECO:0000256" key="6">
    <source>
        <dbReference type="SAM" id="Phobius"/>
    </source>
</evidence>
<evidence type="ECO:0000256" key="2">
    <source>
        <dbReference type="ARBA" id="ARBA00022475"/>
    </source>
</evidence>
<evidence type="ECO:0000256" key="5">
    <source>
        <dbReference type="ARBA" id="ARBA00023136"/>
    </source>
</evidence>
<organism evidence="7 8">
    <name type="scientific">Escherichia coli O111</name>
    <dbReference type="NCBI Taxonomy" id="1055535"/>
    <lineage>
        <taxon>Bacteria</taxon>
        <taxon>Pseudomonadati</taxon>
        <taxon>Pseudomonadota</taxon>
        <taxon>Gammaproteobacteria</taxon>
        <taxon>Enterobacterales</taxon>
        <taxon>Enterobacteriaceae</taxon>
        <taxon>Escherichia</taxon>
    </lineage>
</organism>
<evidence type="ECO:0000256" key="3">
    <source>
        <dbReference type="ARBA" id="ARBA00022692"/>
    </source>
</evidence>
<keyword evidence="5 6" id="KW-0472">Membrane</keyword>
<proteinExistence type="predicted"/>
<feature type="transmembrane region" description="Helical" evidence="6">
    <location>
        <begin position="125"/>
        <end position="143"/>
    </location>
</feature>
<feature type="transmembrane region" description="Helical" evidence="6">
    <location>
        <begin position="369"/>
        <end position="391"/>
    </location>
</feature>
<comment type="subcellular location">
    <subcellularLocation>
        <location evidence="1">Cell membrane</location>
        <topology evidence="1">Multi-pass membrane protein</topology>
    </subcellularLocation>
</comment>
<evidence type="ECO:0000313" key="8">
    <source>
        <dbReference type="Proteomes" id="UP001187825"/>
    </source>
</evidence>
<dbReference type="Proteomes" id="UP001187825">
    <property type="component" value="Unassembled WGS sequence"/>
</dbReference>
<dbReference type="InterPro" id="IPR050833">
    <property type="entry name" value="Poly_Biosynth_Transport"/>
</dbReference>
<feature type="transmembrane region" description="Helical" evidence="6">
    <location>
        <begin position="295"/>
        <end position="316"/>
    </location>
</feature>
<keyword evidence="4 6" id="KW-1133">Transmembrane helix</keyword>
<evidence type="ECO:0000256" key="4">
    <source>
        <dbReference type="ARBA" id="ARBA00022989"/>
    </source>
</evidence>
<dbReference type="AlphaFoldDB" id="A0AAD2VL53"/>
<dbReference type="GO" id="GO:0005886">
    <property type="term" value="C:plasma membrane"/>
    <property type="evidence" value="ECO:0007669"/>
    <property type="project" value="UniProtKB-SubCell"/>
</dbReference>
<feature type="transmembrane region" description="Helical" evidence="6">
    <location>
        <begin position="50"/>
        <end position="71"/>
    </location>
</feature>